<feature type="domain" description="Myosin motor" evidence="9">
    <location>
        <begin position="94"/>
        <end position="847"/>
    </location>
</feature>
<feature type="compositionally biased region" description="Basic and acidic residues" evidence="8">
    <location>
        <begin position="170"/>
        <end position="179"/>
    </location>
</feature>
<evidence type="ECO:0000256" key="5">
    <source>
        <dbReference type="ARBA" id="ARBA00023203"/>
    </source>
</evidence>
<evidence type="ECO:0000259" key="9">
    <source>
        <dbReference type="PROSITE" id="PS51456"/>
    </source>
</evidence>
<keyword evidence="1 6" id="KW-0547">Nucleotide-binding</keyword>
<dbReference type="PRINTS" id="PR00193">
    <property type="entry name" value="MYOSINHEAVY"/>
</dbReference>
<dbReference type="InterPro" id="IPR001609">
    <property type="entry name" value="Myosin_head_motor_dom-like"/>
</dbReference>
<evidence type="ECO:0000256" key="4">
    <source>
        <dbReference type="ARBA" id="ARBA00023175"/>
    </source>
</evidence>
<feature type="region of interest" description="Disordered" evidence="8">
    <location>
        <begin position="163"/>
        <end position="183"/>
    </location>
</feature>
<dbReference type="InterPro" id="IPR000048">
    <property type="entry name" value="IQ_motif_EF-hand-BS"/>
</dbReference>
<sequence length="1488" mass="169840">MSWMPLDPPRVGDPVYVRDDSYAWLPARVLQIRNPDHHQVLVRVDLPANWDRTTVAFPKDINTDTESHLDGREVWIDLTSYTNHQLPRRNADKVVARDMAELQFLHEAAVLYQIKARHASQRPYTRVGDIVVAVNPYTWIEGLYDPAQQALYANRLVWDDHGNQDTSTIPREEKKDDGMHTGSSASSSAFVSAYDRLGFEPHVYEISALAYRGMIQEGKNQTIIVSGESGAGKTETVKIVVQHLAMLEHTAPSVSVDTNPASLDIVRHVVESSPLFEAFGNAMTTKNSNGSRFGKVTRLHFAPDWTADTQDTFCYSLKGSSYQTYLLETNRIVYQTAGERSFHIFYQLLSASSDLKRTMLGEEWIDATEKDFCYLGEPRECQVDGHSDAQSFIKTLHALELFGWEGDALQSLFGALGAVLRIGNLTFQEQEEGEAIVSSDTALRLLADAVGLSTTDLESAFTHLIIKANNDTIEVPLSAEISKNTTDALAKQMYSFIFDSVVMKVNQWTASSKSSEAEAAISLVDICGFESFETNRFDQLCINYANEKLQHKYVQDNLLKKRVEHEREEIELFDTTLMDNSDILDLIEGREGLINVMNEECMRPNGNNKTFVFKLTNVHRKNARFLRKKLDRSTQFGISHFAGDVMYDASEFIERNTDKVPESLLTLFTKSSNVLIREQFVAFLQKSEEKRSTRATRKKSTVTTVLDKFRVSLKDLMLTMSDTHTRYIRCIKPNDTMSIAIADHLLTVKQLQCAGLVTAIDLTRESFPNKYSFSTAVQRFHSLMNSEQKHDLKDMKLHDKAQYMMSSLFTPLIEQYRNSDFTMPFVCGKTKIFFRSGALEVLETQRRELHFMKASILQQQIRGIQSRSNYRRMKFAVISSQAAYRGKTKRSEFRRAQQSIILLQAWARRSRTQRKYLRLKRAVVVLQMRARRIYHAHLRLNATKLQKQIRVFQSRKKCQCLKVAMVTCQDDDRVATTISRFGSAIPAVVLIQGWMRRLQTQARYCRLKRAVTNVQMWIRLQLARKMLARQQRAAIKIESIVRSYNESVRCSTTQKVASKISTWWRAVSLRLAFRLKRLLVLIIQSHTRGALVRKKRCQQHLKSAGTNLVNEEWLGGHRFCASAPIDSASVLQAWVGRTRLQSQKLNSMIGFEASDQIPIQKVVGGKIDANDGEVLYTVSLHSSASRNQDSLLHTQESKGWEDNALLEKLKNENMMYANEIAILKEDIRQVTAEAETHKAEINNEYEDRLIDYEKEVIELQEALKLAEAEKRELQRQADASKKSYFKKIRRYKEKATNNHRAHQEYLEDVQQIFEAKTARFLADLETLRCDKDKRIADLEHQAALLQKSKSCTGEPAVESSRISLVVHSDWPPSLLVEAEQLARDLYSLTSAASILRVVEASQLNSGSPALYIEQKVTSQVQMIVPRLLEMIELIDTDHDEKNEGYHEVYNCEEADDESKLSDIYDLDLSKGAPSTTLSDERFTLCGRT</sequence>
<dbReference type="GO" id="GO:0005524">
    <property type="term" value="F:ATP binding"/>
    <property type="evidence" value="ECO:0007669"/>
    <property type="project" value="UniProtKB-UniRule"/>
</dbReference>
<dbReference type="Gene3D" id="1.20.58.530">
    <property type="match status" value="1"/>
</dbReference>
<keyword evidence="4 6" id="KW-0505">Motor protein</keyword>
<keyword evidence="5 6" id="KW-0009">Actin-binding</keyword>
<feature type="coiled-coil region" evidence="7">
    <location>
        <begin position="1206"/>
        <end position="1283"/>
    </location>
</feature>
<organism evidence="10">
    <name type="scientific">Phaeodactylum tricornutum</name>
    <name type="common">Diatom</name>
    <dbReference type="NCBI Taxonomy" id="2850"/>
    <lineage>
        <taxon>Eukaryota</taxon>
        <taxon>Sar</taxon>
        <taxon>Stramenopiles</taxon>
        <taxon>Ochrophyta</taxon>
        <taxon>Bacillariophyta</taxon>
        <taxon>Bacillariophyceae</taxon>
        <taxon>Bacillariophycidae</taxon>
        <taxon>Naviculales</taxon>
        <taxon>Phaeodactylaceae</taxon>
        <taxon>Phaeodactylum</taxon>
    </lineage>
</organism>
<dbReference type="PROSITE" id="PS50096">
    <property type="entry name" value="IQ"/>
    <property type="match status" value="2"/>
</dbReference>
<evidence type="ECO:0000256" key="2">
    <source>
        <dbReference type="ARBA" id="ARBA00022840"/>
    </source>
</evidence>
<dbReference type="SMART" id="SM00242">
    <property type="entry name" value="MYSc"/>
    <property type="match status" value="1"/>
</dbReference>
<name>C6JVY8_PHATR</name>
<dbReference type="GO" id="GO:0051015">
    <property type="term" value="F:actin filament binding"/>
    <property type="evidence" value="ECO:0007669"/>
    <property type="project" value="TreeGrafter"/>
</dbReference>
<protein>
    <submittedName>
        <fullName evidence="10">Myosin F</fullName>
    </submittedName>
</protein>
<evidence type="ECO:0000313" key="10">
    <source>
        <dbReference type="EMBL" id="ACS35542.1"/>
    </source>
</evidence>
<feature type="binding site" evidence="6">
    <location>
        <begin position="227"/>
        <end position="234"/>
    </location>
    <ligand>
        <name>ATP</name>
        <dbReference type="ChEBI" id="CHEBI:30616"/>
    </ligand>
</feature>
<dbReference type="EMBL" id="GQ141546">
    <property type="protein sequence ID" value="ACS35542.1"/>
    <property type="molecule type" value="mRNA"/>
</dbReference>
<dbReference type="Gene3D" id="3.40.850.10">
    <property type="entry name" value="Kinesin motor domain"/>
    <property type="match status" value="2"/>
</dbReference>
<evidence type="ECO:0000256" key="6">
    <source>
        <dbReference type="PROSITE-ProRule" id="PRU00782"/>
    </source>
</evidence>
<dbReference type="GO" id="GO:0007015">
    <property type="term" value="P:actin filament organization"/>
    <property type="evidence" value="ECO:0007669"/>
    <property type="project" value="TreeGrafter"/>
</dbReference>
<dbReference type="Gene3D" id="1.20.5.4820">
    <property type="match status" value="1"/>
</dbReference>
<proteinExistence type="evidence at transcript level"/>
<dbReference type="CDD" id="cd00124">
    <property type="entry name" value="MYSc"/>
    <property type="match status" value="1"/>
</dbReference>
<dbReference type="PANTHER" id="PTHR13140:SF706">
    <property type="entry name" value="DILUTE CLASS UNCONVENTIONAL MYOSIN, ISOFORM C"/>
    <property type="match status" value="1"/>
</dbReference>
<evidence type="ECO:0000256" key="3">
    <source>
        <dbReference type="ARBA" id="ARBA00023123"/>
    </source>
</evidence>
<dbReference type="InterPro" id="IPR027417">
    <property type="entry name" value="P-loop_NTPase"/>
</dbReference>
<evidence type="ECO:0000256" key="1">
    <source>
        <dbReference type="ARBA" id="ARBA00022741"/>
    </source>
</evidence>
<dbReference type="PROSITE" id="PS51456">
    <property type="entry name" value="MYOSIN_MOTOR"/>
    <property type="match status" value="1"/>
</dbReference>
<dbReference type="GO" id="GO:0016020">
    <property type="term" value="C:membrane"/>
    <property type="evidence" value="ECO:0007669"/>
    <property type="project" value="TreeGrafter"/>
</dbReference>
<comment type="similarity">
    <text evidence="6">Belongs to the TRAFAC class myosin-kinesin ATPase superfamily. Myosin family.</text>
</comment>
<dbReference type="Gene3D" id="1.10.10.820">
    <property type="match status" value="1"/>
</dbReference>
<keyword evidence="2 6" id="KW-0067">ATP-binding</keyword>
<reference evidence="10" key="1">
    <citation type="journal article" date="2010" name="Cytoskeleton">
        <title>Myosin diversity in the diatom Phaeodactylum tricornutum.</title>
        <authorList>
            <person name="Heintzelman M.B."/>
            <person name="Enriquez M.E."/>
        </authorList>
    </citation>
    <scope>NUCLEOTIDE SEQUENCE</scope>
    <source>
        <strain evidence="10">UTEX 646</strain>
    </source>
</reference>
<dbReference type="PANTHER" id="PTHR13140">
    <property type="entry name" value="MYOSIN"/>
    <property type="match status" value="1"/>
</dbReference>
<dbReference type="Gene3D" id="1.20.120.720">
    <property type="entry name" value="Myosin VI head, motor domain, U50 subdomain"/>
    <property type="match status" value="1"/>
</dbReference>
<feature type="region of interest" description="Actin-binding" evidence="6">
    <location>
        <begin position="713"/>
        <end position="735"/>
    </location>
</feature>
<dbReference type="InterPro" id="IPR036961">
    <property type="entry name" value="Kinesin_motor_dom_sf"/>
</dbReference>
<dbReference type="GO" id="GO:0016459">
    <property type="term" value="C:myosin complex"/>
    <property type="evidence" value="ECO:0007669"/>
    <property type="project" value="UniProtKB-KW"/>
</dbReference>
<accession>C6JVY8</accession>
<dbReference type="Pfam" id="PF00063">
    <property type="entry name" value="Myosin_head"/>
    <property type="match status" value="1"/>
</dbReference>
<dbReference type="GO" id="GO:0005737">
    <property type="term" value="C:cytoplasm"/>
    <property type="evidence" value="ECO:0007669"/>
    <property type="project" value="TreeGrafter"/>
</dbReference>
<dbReference type="SMART" id="SM00015">
    <property type="entry name" value="IQ"/>
    <property type="match status" value="7"/>
</dbReference>
<evidence type="ECO:0000256" key="8">
    <source>
        <dbReference type="SAM" id="MobiDB-lite"/>
    </source>
</evidence>
<evidence type="ECO:0000256" key="7">
    <source>
        <dbReference type="SAM" id="Coils"/>
    </source>
</evidence>
<keyword evidence="7" id="KW-0175">Coiled coil</keyword>
<dbReference type="GO" id="GO:0000146">
    <property type="term" value="F:microfilament motor activity"/>
    <property type="evidence" value="ECO:0007669"/>
    <property type="project" value="TreeGrafter"/>
</dbReference>
<keyword evidence="3 6" id="KW-0518">Myosin</keyword>
<dbReference type="HOGENOM" id="CLU_249324_0_0_1"/>
<dbReference type="SUPFAM" id="SSF52540">
    <property type="entry name" value="P-loop containing nucleoside triphosphate hydrolases"/>
    <property type="match status" value="1"/>
</dbReference>